<organism evidence="7 8">
    <name type="scientific">Pannonibacter tanglangensis</name>
    <dbReference type="NCBI Taxonomy" id="2750084"/>
    <lineage>
        <taxon>Bacteria</taxon>
        <taxon>Pseudomonadati</taxon>
        <taxon>Pseudomonadota</taxon>
        <taxon>Alphaproteobacteria</taxon>
        <taxon>Hyphomicrobiales</taxon>
        <taxon>Stappiaceae</taxon>
        <taxon>Pannonibacter</taxon>
    </lineage>
</organism>
<gene>
    <name evidence="7" type="ORF">GWI72_10225</name>
</gene>
<keyword evidence="8" id="KW-1185">Reference proteome</keyword>
<protein>
    <submittedName>
        <fullName evidence="7">YitT family protein</fullName>
    </submittedName>
</protein>
<comment type="caution">
    <text evidence="7">The sequence shown here is derived from an EMBL/GenBank/DDBJ whole genome shotgun (WGS) entry which is preliminary data.</text>
</comment>
<accession>A0A7X5F2S8</accession>
<evidence type="ECO:0000313" key="7">
    <source>
        <dbReference type="EMBL" id="NBN78643.1"/>
    </source>
</evidence>
<name>A0A7X5F2S8_9HYPH</name>
<feature type="transmembrane region" description="Helical" evidence="6">
    <location>
        <begin position="111"/>
        <end position="129"/>
    </location>
</feature>
<dbReference type="Proteomes" id="UP000586722">
    <property type="component" value="Unassembled WGS sequence"/>
</dbReference>
<keyword evidence="2" id="KW-1003">Cell membrane</keyword>
<dbReference type="InterPro" id="IPR003740">
    <property type="entry name" value="YitT"/>
</dbReference>
<dbReference type="Pfam" id="PF02588">
    <property type="entry name" value="YitT_membrane"/>
    <property type="match status" value="1"/>
</dbReference>
<evidence type="ECO:0000256" key="2">
    <source>
        <dbReference type="ARBA" id="ARBA00022475"/>
    </source>
</evidence>
<dbReference type="RefSeq" id="WP_161708563.1">
    <property type="nucleotide sequence ID" value="NZ_JAABLQ010000001.1"/>
</dbReference>
<dbReference type="PANTHER" id="PTHR33545:SF5">
    <property type="entry name" value="UPF0750 MEMBRANE PROTEIN YITT"/>
    <property type="match status" value="1"/>
</dbReference>
<dbReference type="PANTHER" id="PTHR33545">
    <property type="entry name" value="UPF0750 MEMBRANE PROTEIN YITT-RELATED"/>
    <property type="match status" value="1"/>
</dbReference>
<feature type="transmembrane region" description="Helical" evidence="6">
    <location>
        <begin position="49"/>
        <end position="73"/>
    </location>
</feature>
<keyword evidence="3 6" id="KW-0812">Transmembrane</keyword>
<evidence type="ECO:0000256" key="6">
    <source>
        <dbReference type="SAM" id="Phobius"/>
    </source>
</evidence>
<feature type="transmembrane region" description="Helical" evidence="6">
    <location>
        <begin position="177"/>
        <end position="194"/>
    </location>
</feature>
<evidence type="ECO:0000256" key="3">
    <source>
        <dbReference type="ARBA" id="ARBA00022692"/>
    </source>
</evidence>
<dbReference type="GO" id="GO:0005886">
    <property type="term" value="C:plasma membrane"/>
    <property type="evidence" value="ECO:0007669"/>
    <property type="project" value="UniProtKB-SubCell"/>
</dbReference>
<keyword evidence="5 6" id="KW-0472">Membrane</keyword>
<feature type="transmembrane region" description="Helical" evidence="6">
    <location>
        <begin position="85"/>
        <end position="105"/>
    </location>
</feature>
<dbReference type="AlphaFoldDB" id="A0A7X5F2S8"/>
<proteinExistence type="predicted"/>
<comment type="subcellular location">
    <subcellularLocation>
        <location evidence="1">Cell membrane</location>
        <topology evidence="1">Multi-pass membrane protein</topology>
    </subcellularLocation>
</comment>
<sequence length="215" mass="22808">MTPPAEAARHGSHEDAFALVMGTLFVAFGMLICAKAQLLTGGLAGVALLLQYVTGTGFWIFFALVNLPFFIFAPKVLGWPFTLRSLLAVAMVSLLARAISSWIVISDIHPLFAAIMGGGLTGTGLLMLFRHGTALGGFNILVLFLQNRFGLRAGYVQMALDLSVLLASALVLAPANLAWSVLTGVLVNLVLAFNHRPGRYQATTGRIGGATARPR</sequence>
<evidence type="ECO:0000256" key="5">
    <source>
        <dbReference type="ARBA" id="ARBA00023136"/>
    </source>
</evidence>
<evidence type="ECO:0000313" key="8">
    <source>
        <dbReference type="Proteomes" id="UP000586722"/>
    </source>
</evidence>
<evidence type="ECO:0000256" key="1">
    <source>
        <dbReference type="ARBA" id="ARBA00004651"/>
    </source>
</evidence>
<dbReference type="InterPro" id="IPR051461">
    <property type="entry name" value="UPF0750_membrane"/>
</dbReference>
<feature type="transmembrane region" description="Helical" evidence="6">
    <location>
        <begin position="16"/>
        <end position="37"/>
    </location>
</feature>
<keyword evidence="4 6" id="KW-1133">Transmembrane helix</keyword>
<reference evidence="8" key="1">
    <citation type="submission" date="2020-01" db="EMBL/GenBank/DDBJ databases">
        <authorList>
            <person name="Fang Y."/>
            <person name="Sun R."/>
            <person name="Nie L."/>
            <person name="He J."/>
            <person name="Hao L."/>
            <person name="Wang L."/>
            <person name="Su S."/>
            <person name="Lv E."/>
            <person name="Zhang Z."/>
            <person name="Xie R."/>
            <person name="Liu H."/>
        </authorList>
    </citation>
    <scope>NUCLEOTIDE SEQUENCE [LARGE SCALE GENOMIC DNA]</scope>
    <source>
        <strain evidence="8">XCT-53</strain>
    </source>
</reference>
<dbReference type="EMBL" id="JAABLQ010000001">
    <property type="protein sequence ID" value="NBN78643.1"/>
    <property type="molecule type" value="Genomic_DNA"/>
</dbReference>
<evidence type="ECO:0000256" key="4">
    <source>
        <dbReference type="ARBA" id="ARBA00022989"/>
    </source>
</evidence>